<feature type="transmembrane region" description="Helical" evidence="1">
    <location>
        <begin position="63"/>
        <end position="81"/>
    </location>
</feature>
<dbReference type="AlphaFoldDB" id="Q22GY0"/>
<dbReference type="EMBL" id="GG662502">
    <property type="protein sequence ID" value="EAR84544.1"/>
    <property type="molecule type" value="Genomic_DNA"/>
</dbReference>
<keyword evidence="1" id="KW-0472">Membrane</keyword>
<evidence type="ECO:0000313" key="2">
    <source>
        <dbReference type="EMBL" id="EAR84544.1"/>
    </source>
</evidence>
<dbReference type="RefSeq" id="XP_001032207.1">
    <property type="nucleotide sequence ID" value="XM_001032207.3"/>
</dbReference>
<keyword evidence="1" id="KW-1133">Transmembrane helix</keyword>
<dbReference type="Proteomes" id="UP000009168">
    <property type="component" value="Unassembled WGS sequence"/>
</dbReference>
<feature type="transmembrane region" description="Helical" evidence="1">
    <location>
        <begin position="101"/>
        <end position="123"/>
    </location>
</feature>
<dbReference type="GeneID" id="7823650"/>
<evidence type="ECO:0000256" key="1">
    <source>
        <dbReference type="SAM" id="Phobius"/>
    </source>
</evidence>
<organism evidence="2 3">
    <name type="scientific">Tetrahymena thermophila (strain SB210)</name>
    <dbReference type="NCBI Taxonomy" id="312017"/>
    <lineage>
        <taxon>Eukaryota</taxon>
        <taxon>Sar</taxon>
        <taxon>Alveolata</taxon>
        <taxon>Ciliophora</taxon>
        <taxon>Intramacronucleata</taxon>
        <taxon>Oligohymenophorea</taxon>
        <taxon>Hymenostomatida</taxon>
        <taxon>Tetrahymenina</taxon>
        <taxon>Tetrahymenidae</taxon>
        <taxon>Tetrahymena</taxon>
    </lineage>
</organism>
<dbReference type="HOGENOM" id="CLU_1681470_0_0_1"/>
<keyword evidence="1 2" id="KW-0812">Transmembrane</keyword>
<proteinExistence type="predicted"/>
<evidence type="ECO:0000313" key="3">
    <source>
        <dbReference type="Proteomes" id="UP000009168"/>
    </source>
</evidence>
<reference evidence="3" key="1">
    <citation type="journal article" date="2006" name="PLoS Biol.">
        <title>Macronuclear genome sequence of the ciliate Tetrahymena thermophila, a model eukaryote.</title>
        <authorList>
            <person name="Eisen J.A."/>
            <person name="Coyne R.S."/>
            <person name="Wu M."/>
            <person name="Wu D."/>
            <person name="Thiagarajan M."/>
            <person name="Wortman J.R."/>
            <person name="Badger J.H."/>
            <person name="Ren Q."/>
            <person name="Amedeo P."/>
            <person name="Jones K.M."/>
            <person name="Tallon L.J."/>
            <person name="Delcher A.L."/>
            <person name="Salzberg S.L."/>
            <person name="Silva J.C."/>
            <person name="Haas B.J."/>
            <person name="Majoros W.H."/>
            <person name="Farzad M."/>
            <person name="Carlton J.M."/>
            <person name="Smith R.K. Jr."/>
            <person name="Garg J."/>
            <person name="Pearlman R.E."/>
            <person name="Karrer K.M."/>
            <person name="Sun L."/>
            <person name="Manning G."/>
            <person name="Elde N.C."/>
            <person name="Turkewitz A.P."/>
            <person name="Asai D.J."/>
            <person name="Wilkes D.E."/>
            <person name="Wang Y."/>
            <person name="Cai H."/>
            <person name="Collins K."/>
            <person name="Stewart B.A."/>
            <person name="Lee S.R."/>
            <person name="Wilamowska K."/>
            <person name="Weinberg Z."/>
            <person name="Ruzzo W.L."/>
            <person name="Wloga D."/>
            <person name="Gaertig J."/>
            <person name="Frankel J."/>
            <person name="Tsao C.-C."/>
            <person name="Gorovsky M.A."/>
            <person name="Keeling P.J."/>
            <person name="Waller R.F."/>
            <person name="Patron N.J."/>
            <person name="Cherry J.M."/>
            <person name="Stover N.A."/>
            <person name="Krieger C.J."/>
            <person name="del Toro C."/>
            <person name="Ryder H.F."/>
            <person name="Williamson S.C."/>
            <person name="Barbeau R.A."/>
            <person name="Hamilton E.P."/>
            <person name="Orias E."/>
        </authorList>
    </citation>
    <scope>NUCLEOTIDE SEQUENCE [LARGE SCALE GENOMIC DNA]</scope>
    <source>
        <strain evidence="3">SB210</strain>
    </source>
</reference>
<dbReference type="OMA" id="YQEEWAS"/>
<accession>Q22GY0</accession>
<name>Q22GY0_TETTS</name>
<protein>
    <submittedName>
        <fullName evidence="2">Transmembrane protein, putative</fullName>
    </submittedName>
</protein>
<keyword evidence="3" id="KW-1185">Reference proteome</keyword>
<dbReference type="InParanoid" id="Q22GY0"/>
<dbReference type="eggNOG" id="ENOG502SGRZ">
    <property type="taxonomic scope" value="Eukaryota"/>
</dbReference>
<gene>
    <name evidence="2" type="ORF">TTHERM_00655720</name>
</gene>
<sequence>MNTQFNPNDDIQNKKRYLKLSFLVIAVISCFTCYARADYNLPLFAFSYLLWDQINPCDQKTRLLYLFIFTWIFDFVWLIYWGSFWDSDKLEQSWAKGVQSFVLILSIINFIIKLGVIVFCWVVEQKCKEALKPDIFIKNIQEMFKVEAERLHQESKH</sequence>
<feature type="transmembrane region" description="Helical" evidence="1">
    <location>
        <begin position="20"/>
        <end position="51"/>
    </location>
</feature>
<dbReference type="OrthoDB" id="282306at2759"/>
<dbReference type="KEGG" id="tet:TTHERM_00655720"/>